<dbReference type="PANTHER" id="PTHR30146">
    <property type="entry name" value="LACI-RELATED TRANSCRIPTIONAL REPRESSOR"/>
    <property type="match status" value="1"/>
</dbReference>
<proteinExistence type="predicted"/>
<dbReference type="InterPro" id="IPR018060">
    <property type="entry name" value="HTH_AraC"/>
</dbReference>
<dbReference type="InterPro" id="IPR028082">
    <property type="entry name" value="Peripla_BP_I"/>
</dbReference>
<dbReference type="SUPFAM" id="SSF53822">
    <property type="entry name" value="Periplasmic binding protein-like I"/>
    <property type="match status" value="1"/>
</dbReference>
<dbReference type="InterPro" id="IPR046335">
    <property type="entry name" value="LacI/GalR-like_sensor"/>
</dbReference>
<dbReference type="InterPro" id="IPR009057">
    <property type="entry name" value="Homeodomain-like_sf"/>
</dbReference>
<dbReference type="Gene3D" id="3.40.50.2300">
    <property type="match status" value="2"/>
</dbReference>
<evidence type="ECO:0000256" key="3">
    <source>
        <dbReference type="ARBA" id="ARBA00023163"/>
    </source>
</evidence>
<sequence>MLPPRVSNSVPHVALLIETSKQFGRDIIKGIGRFSRIHGPWSIYIDEFGPASRLPGWLKTWHGDGIIVRARNQTMAKAIAEVGVPIVETLQPWPSLGIGGVFTDDENIGQMAAQHLLERGLRSYAFVGVEGARWSRMRQTGFTKALHDAQHNVFVYSASSRRRAHDNWEGGQEDLANWISELPKPLGLMAAHDMRALCVFDACRRRQLSIPEEIAIVGVDNDDVICTMADTPLTSISHNSEQIGYEAAAFLDKVIRGSAQPRHIQLIPPRGISIRRSTDVHAVPDPIIAKSLKWIRDRKGNTSVQKVANHVGLSRRSLERKFADTIHTTPHEQIASEKLQHAKLLLQETSYSLEEIAAQMQFSSASYLSSFFKELTGMNPGLFRRQARRGGSLEEFYPSGNTQ</sequence>
<keyword evidence="3" id="KW-0804">Transcription</keyword>
<comment type="caution">
    <text evidence="5">The sequence shown here is derived from an EMBL/GenBank/DDBJ whole genome shotgun (WGS) entry which is preliminary data.</text>
</comment>
<dbReference type="Pfam" id="PF22177">
    <property type="entry name" value="PBP1_XylR"/>
    <property type="match status" value="1"/>
</dbReference>
<dbReference type="CDD" id="cd01543">
    <property type="entry name" value="PBP1_XylR"/>
    <property type="match status" value="1"/>
</dbReference>
<dbReference type="InterPro" id="IPR018062">
    <property type="entry name" value="HTH_AraC-typ_CS"/>
</dbReference>
<evidence type="ECO:0000259" key="4">
    <source>
        <dbReference type="PROSITE" id="PS01124"/>
    </source>
</evidence>
<accession>A0A368KUH9</accession>
<name>A0A368KUH9_9BACT</name>
<dbReference type="InterPro" id="IPR054031">
    <property type="entry name" value="XylR_PBP1"/>
</dbReference>
<keyword evidence="1" id="KW-0805">Transcription regulation</keyword>
<evidence type="ECO:0000313" key="6">
    <source>
        <dbReference type="Proteomes" id="UP000253562"/>
    </source>
</evidence>
<dbReference type="PROSITE" id="PS01124">
    <property type="entry name" value="HTH_ARAC_FAMILY_2"/>
    <property type="match status" value="1"/>
</dbReference>
<evidence type="ECO:0000256" key="2">
    <source>
        <dbReference type="ARBA" id="ARBA00023125"/>
    </source>
</evidence>
<feature type="domain" description="HTH araC/xylS-type" evidence="4">
    <location>
        <begin position="289"/>
        <end position="386"/>
    </location>
</feature>
<dbReference type="SMART" id="SM00342">
    <property type="entry name" value="HTH_ARAC"/>
    <property type="match status" value="1"/>
</dbReference>
<dbReference type="OrthoDB" id="9784962at2"/>
<gene>
    <name evidence="5" type="ORF">DTL42_02725</name>
</gene>
<dbReference type="EMBL" id="QPEX01000010">
    <property type="protein sequence ID" value="RCS54083.1"/>
    <property type="molecule type" value="Genomic_DNA"/>
</dbReference>
<dbReference type="GO" id="GO:0000976">
    <property type="term" value="F:transcription cis-regulatory region binding"/>
    <property type="evidence" value="ECO:0007669"/>
    <property type="project" value="TreeGrafter"/>
</dbReference>
<dbReference type="PANTHER" id="PTHR30146:SF24">
    <property type="entry name" value="XYLOSE OPERON REGULATORY PROTEIN"/>
    <property type="match status" value="1"/>
</dbReference>
<dbReference type="SUPFAM" id="SSF46689">
    <property type="entry name" value="Homeodomain-like"/>
    <property type="match status" value="1"/>
</dbReference>
<evidence type="ECO:0000256" key="1">
    <source>
        <dbReference type="ARBA" id="ARBA00023015"/>
    </source>
</evidence>
<reference evidence="5 6" key="1">
    <citation type="submission" date="2018-07" db="EMBL/GenBank/DDBJ databases">
        <title>Comparative genomes isolates from brazilian mangrove.</title>
        <authorList>
            <person name="De Araujo J.E."/>
            <person name="Taketani R.G."/>
            <person name="Silva M.C.P."/>
            <person name="Lourenco M.V."/>
            <person name="Oliveira V.M."/>
            <person name="Andreote F.D."/>
        </authorList>
    </citation>
    <scope>NUCLEOTIDE SEQUENCE [LARGE SCALE GENOMIC DNA]</scope>
    <source>
        <strain evidence="5 6">HEX PRIS-MGV</strain>
    </source>
</reference>
<evidence type="ECO:0000313" key="5">
    <source>
        <dbReference type="EMBL" id="RCS54083.1"/>
    </source>
</evidence>
<dbReference type="Pfam" id="PF13377">
    <property type="entry name" value="Peripla_BP_3"/>
    <property type="match status" value="1"/>
</dbReference>
<dbReference type="RefSeq" id="WP_114367150.1">
    <property type="nucleotide sequence ID" value="NZ_QPEX01000010.1"/>
</dbReference>
<dbReference type="PROSITE" id="PS00041">
    <property type="entry name" value="HTH_ARAC_FAMILY_1"/>
    <property type="match status" value="1"/>
</dbReference>
<dbReference type="AlphaFoldDB" id="A0A368KUH9"/>
<dbReference type="Proteomes" id="UP000253562">
    <property type="component" value="Unassembled WGS sequence"/>
</dbReference>
<protein>
    <submittedName>
        <fullName evidence="5">Xylose operon transcription regulator XylR</fullName>
    </submittedName>
</protein>
<keyword evidence="2" id="KW-0238">DNA-binding</keyword>
<organism evidence="5 6">
    <name type="scientific">Bremerella cremea</name>
    <dbReference type="NCBI Taxonomy" id="1031537"/>
    <lineage>
        <taxon>Bacteria</taxon>
        <taxon>Pseudomonadati</taxon>
        <taxon>Planctomycetota</taxon>
        <taxon>Planctomycetia</taxon>
        <taxon>Pirellulales</taxon>
        <taxon>Pirellulaceae</taxon>
        <taxon>Bremerella</taxon>
    </lineage>
</organism>
<dbReference type="Gene3D" id="1.10.10.60">
    <property type="entry name" value="Homeodomain-like"/>
    <property type="match status" value="1"/>
</dbReference>
<dbReference type="Pfam" id="PF12833">
    <property type="entry name" value="HTH_18"/>
    <property type="match status" value="1"/>
</dbReference>
<dbReference type="GO" id="GO:0003700">
    <property type="term" value="F:DNA-binding transcription factor activity"/>
    <property type="evidence" value="ECO:0007669"/>
    <property type="project" value="InterPro"/>
</dbReference>